<dbReference type="PROSITE" id="PS51419">
    <property type="entry name" value="RAB"/>
    <property type="match status" value="1"/>
</dbReference>
<dbReference type="PROSITE" id="PS50181">
    <property type="entry name" value="FBOX"/>
    <property type="match status" value="1"/>
</dbReference>
<dbReference type="GO" id="GO:0005886">
    <property type="term" value="C:plasma membrane"/>
    <property type="evidence" value="ECO:0007669"/>
    <property type="project" value="UniProtKB-SubCell"/>
</dbReference>
<dbReference type="GO" id="GO:0046872">
    <property type="term" value="F:metal ion binding"/>
    <property type="evidence" value="ECO:0007669"/>
    <property type="project" value="UniProtKB-KW"/>
</dbReference>
<gene>
    <name evidence="14" type="ORF">R3P38DRAFT_3302834</name>
</gene>
<evidence type="ECO:0000256" key="9">
    <source>
        <dbReference type="ARBA" id="ARBA00023288"/>
    </source>
</evidence>
<evidence type="ECO:0000256" key="2">
    <source>
        <dbReference type="ARBA" id="ARBA00022481"/>
    </source>
</evidence>
<evidence type="ECO:0000313" key="14">
    <source>
        <dbReference type="EMBL" id="KAK7061681.1"/>
    </source>
</evidence>
<evidence type="ECO:0000313" key="15">
    <source>
        <dbReference type="Proteomes" id="UP001362999"/>
    </source>
</evidence>
<comment type="caution">
    <text evidence="14">The sequence shown here is derived from an EMBL/GenBank/DDBJ whole genome shotgun (WGS) entry which is preliminary data.</text>
</comment>
<comment type="catalytic activity">
    <reaction evidence="12">
        <text>GTP + H2O = GDP + phosphate + H(+)</text>
        <dbReference type="Rhea" id="RHEA:19669"/>
        <dbReference type="ChEBI" id="CHEBI:15377"/>
        <dbReference type="ChEBI" id="CHEBI:15378"/>
        <dbReference type="ChEBI" id="CHEBI:37565"/>
        <dbReference type="ChEBI" id="CHEBI:43474"/>
        <dbReference type="ChEBI" id="CHEBI:58189"/>
    </reaction>
    <physiologicalReaction direction="left-to-right" evidence="12">
        <dbReference type="Rhea" id="RHEA:19670"/>
    </physiologicalReaction>
</comment>
<dbReference type="InterPro" id="IPR036047">
    <property type="entry name" value="F-box-like_dom_sf"/>
</dbReference>
<dbReference type="AlphaFoldDB" id="A0AAW0E9F7"/>
<accession>A0AAW0E9F7</accession>
<keyword evidence="15" id="KW-1185">Reference proteome</keyword>
<evidence type="ECO:0000256" key="4">
    <source>
        <dbReference type="ARBA" id="ARBA00022741"/>
    </source>
</evidence>
<dbReference type="SUPFAM" id="SSF81383">
    <property type="entry name" value="F-box domain"/>
    <property type="match status" value="1"/>
</dbReference>
<protein>
    <submittedName>
        <fullName evidence="14">F-box domain-containing protein</fullName>
    </submittedName>
</protein>
<feature type="domain" description="F-box" evidence="13">
    <location>
        <begin position="1"/>
        <end position="48"/>
    </location>
</feature>
<sequence length="683" mass="76789">MVGLPELPPELIETVCHRLDALSIIRLTQVSRQLWTIFQQSSALQYKVQLEINGLQDGQSGSCSSAARLELLKAHQAAWTNFNCSSSIQSTMSMGGNYWELVGNVLGTYSLENGFSFNRIPSAIRQIPSERWSLAELNIKVNDFSMDLSQDLLLVVEVTSSRSTVVHLLSLSTGRPHPLARNPQLSRDVDEPRHSSSYQFQIRIYGEHIGLLTDAHDDTAGLMVWGWKTGVMKKDLSGDEITSFAFLDHRMLLISVYINFQPELRVLDIEGPKTAMSGYSSFRLPALNTDNWEISQVDMMIQTEPSPSWTTETRPNEPFTTCHSDRLFVISVRGFGWENGSESIFILCVRLSAFLNLMEHPPEGSIDRAIAWDQWGPINTRMLRIPLLPDPWICFVYGQRCVVQTSQTRCQILDFNPLTTRKRRQDEETVDKRRRIFECPVTTSAPFAVHSVDISDFPSAAVMLAEDGIVTVSVSTEKLFSFTRETSFYSYSRALLAAMSANKRRIAVLGSRSVGKSSLIIQYCQNEFVESYYPTIESTFAKTVNYKNIDYDCEIIDTAGQDEFSLLNSKHAIGIHGYVLVYSVSSRNSFDMIQIIYDKIIDFCGVTNIPCVVVGSKVDLEKSRQVKPEEGQKLAKSNDAAWVETSAKTNVNVGKVFELCLSEIEKRTPSNQTEPPASRCVVM</sequence>
<keyword evidence="10" id="KW-0636">Prenylation</keyword>
<dbReference type="Pfam" id="PF00071">
    <property type="entry name" value="Ras"/>
    <property type="match status" value="1"/>
</dbReference>
<dbReference type="InterPro" id="IPR001810">
    <property type="entry name" value="F-box_dom"/>
</dbReference>
<dbReference type="Proteomes" id="UP001362999">
    <property type="component" value="Unassembled WGS sequence"/>
</dbReference>
<dbReference type="InterPro" id="IPR027417">
    <property type="entry name" value="P-loop_NTPase"/>
</dbReference>
<evidence type="ECO:0000256" key="5">
    <source>
        <dbReference type="ARBA" id="ARBA00022801"/>
    </source>
</evidence>
<keyword evidence="6" id="KW-0460">Magnesium</keyword>
<dbReference type="PROSITE" id="PS51420">
    <property type="entry name" value="RHO"/>
    <property type="match status" value="1"/>
</dbReference>
<evidence type="ECO:0000256" key="6">
    <source>
        <dbReference type="ARBA" id="ARBA00022842"/>
    </source>
</evidence>
<keyword evidence="5" id="KW-0378">Hydrolase</keyword>
<proteinExistence type="inferred from homology"/>
<dbReference type="NCBIfam" id="TIGR00231">
    <property type="entry name" value="small_GTP"/>
    <property type="match status" value="1"/>
</dbReference>
<comment type="subcellular location">
    <subcellularLocation>
        <location evidence="1">Cell membrane</location>
        <topology evidence="1">Lipid-anchor</topology>
        <orientation evidence="1">Cytoplasmic side</orientation>
    </subcellularLocation>
</comment>
<keyword evidence="9" id="KW-0449">Lipoprotein</keyword>
<keyword evidence="4" id="KW-0547">Nucleotide-binding</keyword>
<organism evidence="14 15">
    <name type="scientific">Favolaschia claudopus</name>
    <dbReference type="NCBI Taxonomy" id="2862362"/>
    <lineage>
        <taxon>Eukaryota</taxon>
        <taxon>Fungi</taxon>
        <taxon>Dikarya</taxon>
        <taxon>Basidiomycota</taxon>
        <taxon>Agaricomycotina</taxon>
        <taxon>Agaricomycetes</taxon>
        <taxon>Agaricomycetidae</taxon>
        <taxon>Agaricales</taxon>
        <taxon>Marasmiineae</taxon>
        <taxon>Mycenaceae</taxon>
        <taxon>Favolaschia</taxon>
    </lineage>
</organism>
<keyword evidence="3" id="KW-0479">Metal-binding</keyword>
<evidence type="ECO:0000256" key="1">
    <source>
        <dbReference type="ARBA" id="ARBA00004342"/>
    </source>
</evidence>
<evidence type="ECO:0000256" key="3">
    <source>
        <dbReference type="ARBA" id="ARBA00022723"/>
    </source>
</evidence>
<dbReference type="PANTHER" id="PTHR24070">
    <property type="entry name" value="RAS, DI-RAS, AND RHEB FAMILY MEMBERS OF SMALL GTPASE SUPERFAMILY"/>
    <property type="match status" value="1"/>
</dbReference>
<evidence type="ECO:0000256" key="7">
    <source>
        <dbReference type="ARBA" id="ARBA00023134"/>
    </source>
</evidence>
<keyword evidence="7" id="KW-0342">GTP-binding</keyword>
<comment type="similarity">
    <text evidence="11">Belongs to the small GTPase superfamily. Rheb family.</text>
</comment>
<dbReference type="SUPFAM" id="SSF52540">
    <property type="entry name" value="P-loop containing nucleoside triphosphate hydrolases"/>
    <property type="match status" value="1"/>
</dbReference>
<dbReference type="GO" id="GO:0007165">
    <property type="term" value="P:signal transduction"/>
    <property type="evidence" value="ECO:0007669"/>
    <property type="project" value="InterPro"/>
</dbReference>
<evidence type="ECO:0000256" key="12">
    <source>
        <dbReference type="ARBA" id="ARBA00049117"/>
    </source>
</evidence>
<keyword evidence="8" id="KW-0472">Membrane</keyword>
<dbReference type="PROSITE" id="PS51421">
    <property type="entry name" value="RAS"/>
    <property type="match status" value="1"/>
</dbReference>
<dbReference type="InterPro" id="IPR005225">
    <property type="entry name" value="Small_GTP-bd"/>
</dbReference>
<evidence type="ECO:0000259" key="13">
    <source>
        <dbReference type="PROSITE" id="PS50181"/>
    </source>
</evidence>
<dbReference type="InterPro" id="IPR001806">
    <property type="entry name" value="Small_GTPase"/>
</dbReference>
<name>A0AAW0E9F7_9AGAR</name>
<evidence type="ECO:0000256" key="8">
    <source>
        <dbReference type="ARBA" id="ARBA00023136"/>
    </source>
</evidence>
<dbReference type="SMART" id="SM00174">
    <property type="entry name" value="RHO"/>
    <property type="match status" value="1"/>
</dbReference>
<dbReference type="CDD" id="cd04137">
    <property type="entry name" value="RheB"/>
    <property type="match status" value="1"/>
</dbReference>
<dbReference type="SMART" id="SM00173">
    <property type="entry name" value="RAS"/>
    <property type="match status" value="1"/>
</dbReference>
<evidence type="ECO:0000256" key="11">
    <source>
        <dbReference type="ARBA" id="ARBA00037969"/>
    </source>
</evidence>
<dbReference type="GO" id="GO:0003924">
    <property type="term" value="F:GTPase activity"/>
    <property type="evidence" value="ECO:0007669"/>
    <property type="project" value="InterPro"/>
</dbReference>
<dbReference type="CDD" id="cd09917">
    <property type="entry name" value="F-box_SF"/>
    <property type="match status" value="1"/>
</dbReference>
<dbReference type="GO" id="GO:0005525">
    <property type="term" value="F:GTP binding"/>
    <property type="evidence" value="ECO:0007669"/>
    <property type="project" value="UniProtKB-KW"/>
</dbReference>
<dbReference type="FunFam" id="3.40.50.300:FF:000273">
    <property type="entry name" value="GTP-binding protein Rheb homolog"/>
    <property type="match status" value="1"/>
</dbReference>
<dbReference type="SMART" id="SM00175">
    <property type="entry name" value="RAB"/>
    <property type="match status" value="1"/>
</dbReference>
<dbReference type="EMBL" id="JAWWNJ010000002">
    <property type="protein sequence ID" value="KAK7061681.1"/>
    <property type="molecule type" value="Genomic_DNA"/>
</dbReference>
<dbReference type="Gene3D" id="3.40.50.300">
    <property type="entry name" value="P-loop containing nucleotide triphosphate hydrolases"/>
    <property type="match status" value="1"/>
</dbReference>
<evidence type="ECO:0000256" key="10">
    <source>
        <dbReference type="ARBA" id="ARBA00023289"/>
    </source>
</evidence>
<dbReference type="PRINTS" id="PR00449">
    <property type="entry name" value="RASTRNSFRMNG"/>
</dbReference>
<dbReference type="InterPro" id="IPR020849">
    <property type="entry name" value="Small_GTPase_Ras-type"/>
</dbReference>
<reference evidence="14 15" key="1">
    <citation type="journal article" date="2024" name="J Genomics">
        <title>Draft genome sequencing and assembly of Favolaschia claudopus CIRM-BRFM 2984 isolated from oak limbs.</title>
        <authorList>
            <person name="Navarro D."/>
            <person name="Drula E."/>
            <person name="Chaduli D."/>
            <person name="Cazenave R."/>
            <person name="Ahrendt S."/>
            <person name="Wang J."/>
            <person name="Lipzen A."/>
            <person name="Daum C."/>
            <person name="Barry K."/>
            <person name="Grigoriev I.V."/>
            <person name="Favel A."/>
            <person name="Rosso M.N."/>
            <person name="Martin F."/>
        </authorList>
    </citation>
    <scope>NUCLEOTIDE SEQUENCE [LARGE SCALE GENOMIC DNA]</scope>
    <source>
        <strain evidence="14 15">CIRM-BRFM 2984</strain>
    </source>
</reference>
<keyword evidence="2" id="KW-0488">Methylation</keyword>